<evidence type="ECO:0000256" key="4">
    <source>
        <dbReference type="NCBIfam" id="TIGR01038"/>
    </source>
</evidence>
<dbReference type="Proteomes" id="UP000789941">
    <property type="component" value="Unassembled WGS sequence"/>
</dbReference>
<dbReference type="GO" id="GO:0022625">
    <property type="term" value="C:cytosolic large ribosomal subunit"/>
    <property type="evidence" value="ECO:0007669"/>
    <property type="project" value="UniProtKB-UniRule"/>
</dbReference>
<dbReference type="SUPFAM" id="SSF54843">
    <property type="entry name" value="Ribosomal protein L22"/>
    <property type="match status" value="1"/>
</dbReference>
<dbReference type="EMBL" id="CABMJJ010000004">
    <property type="protein sequence ID" value="VVC02985.1"/>
    <property type="molecule type" value="Genomic_DNA"/>
</dbReference>
<dbReference type="InterPro" id="IPR001063">
    <property type="entry name" value="Ribosomal_uL22"/>
</dbReference>
<comment type="caution">
    <text evidence="8">The sequence shown here is derived from an EMBL/GenBank/DDBJ whole genome shotgun (WGS) entry which is preliminary data.</text>
</comment>
<feature type="region of interest" description="Disordered" evidence="7">
    <location>
        <begin position="148"/>
        <end position="216"/>
    </location>
</feature>
<dbReference type="PANTHER" id="PTHR11593">
    <property type="entry name" value="60S RIBOSOMAL PROTEIN L17"/>
    <property type="match status" value="1"/>
</dbReference>
<evidence type="ECO:0000256" key="5">
    <source>
        <dbReference type="RuleBase" id="RU004005"/>
    </source>
</evidence>
<evidence type="ECO:0000313" key="8">
    <source>
        <dbReference type="EMBL" id="VVC02985.1"/>
    </source>
</evidence>
<sequence>MKGYSFDIPENCAKARLEGVNASYKELAEVCGRIRNKKTDWAVDFLQQVAEGEIPVLFKRHNKNMGHRHELGGQKGRYPQKAAKFVLKTLQSAIANGKTLGLGDIYTILSASANKKEIYPRMASKGRQARSFLETARIEIVLKGDEIPKGVSVTPPKKSEAKSVEVKTETKPAVEKKEDKPEVTTPKKEEPKQHKHESEKKVEKKVPHQHAEYNKG</sequence>
<dbReference type="AlphaFoldDB" id="A0A5E4LLT9"/>
<protein>
    <recommendedName>
        <fullName evidence="4 6">50S ribosomal protein L22</fullName>
    </recommendedName>
</protein>
<dbReference type="PANTHER" id="PTHR11593:SF10">
    <property type="entry name" value="60S RIBOSOMAL PROTEIN L17"/>
    <property type="match status" value="1"/>
</dbReference>
<keyword evidence="2 5" id="KW-0689">Ribosomal protein</keyword>
<evidence type="ECO:0000256" key="6">
    <source>
        <dbReference type="RuleBase" id="RU004007"/>
    </source>
</evidence>
<reference evidence="8 9" key="1">
    <citation type="submission" date="2019-08" db="EMBL/GenBank/DDBJ databases">
        <authorList>
            <person name="Vazquez-Campos X."/>
        </authorList>
    </citation>
    <scope>NUCLEOTIDE SEQUENCE [LARGE SCALE GENOMIC DNA]</scope>
    <source>
        <strain evidence="8">LFW-283_2</strain>
    </source>
</reference>
<evidence type="ECO:0000256" key="3">
    <source>
        <dbReference type="ARBA" id="ARBA00023274"/>
    </source>
</evidence>
<name>A0A5E4LLT9_9ARCH</name>
<gene>
    <name evidence="8" type="ORF">LFW2832_00131</name>
</gene>
<keyword evidence="3 5" id="KW-0687">Ribonucleoprotein</keyword>
<evidence type="ECO:0000256" key="2">
    <source>
        <dbReference type="ARBA" id="ARBA00022980"/>
    </source>
</evidence>
<comment type="function">
    <text evidence="6">This protein binds specifically to 23S rRNA. It makes multiple contacts with different domains of the 23S rRNA in the assembled 50S subunit and ribosome.</text>
</comment>
<dbReference type="GO" id="GO:0003735">
    <property type="term" value="F:structural constituent of ribosome"/>
    <property type="evidence" value="ECO:0007669"/>
    <property type="project" value="UniProtKB-UniRule"/>
</dbReference>
<dbReference type="NCBIfam" id="TIGR01038">
    <property type="entry name" value="uL22_arch_euk"/>
    <property type="match status" value="1"/>
</dbReference>
<dbReference type="InterPro" id="IPR005721">
    <property type="entry name" value="Ribosomal_uL22_euk/arc"/>
</dbReference>
<comment type="similarity">
    <text evidence="1 5">Belongs to the universal ribosomal protein uL22 family.</text>
</comment>
<evidence type="ECO:0000256" key="7">
    <source>
        <dbReference type="SAM" id="MobiDB-lite"/>
    </source>
</evidence>
<evidence type="ECO:0000313" key="9">
    <source>
        <dbReference type="Proteomes" id="UP000789941"/>
    </source>
</evidence>
<feature type="compositionally biased region" description="Basic and acidic residues" evidence="7">
    <location>
        <begin position="157"/>
        <end position="216"/>
    </location>
</feature>
<dbReference type="GO" id="GO:0019843">
    <property type="term" value="F:rRNA binding"/>
    <property type="evidence" value="ECO:0007669"/>
    <property type="project" value="UniProtKB-KW"/>
</dbReference>
<dbReference type="GO" id="GO:0002181">
    <property type="term" value="P:cytoplasmic translation"/>
    <property type="evidence" value="ECO:0007669"/>
    <property type="project" value="TreeGrafter"/>
</dbReference>
<accession>A0A5E4LLT9</accession>
<dbReference type="Gene3D" id="3.90.470.10">
    <property type="entry name" value="Ribosomal protein L22/L17"/>
    <property type="match status" value="1"/>
</dbReference>
<dbReference type="Pfam" id="PF00237">
    <property type="entry name" value="Ribosomal_L22"/>
    <property type="match status" value="1"/>
</dbReference>
<comment type="subunit">
    <text evidence="6">Part of the 50S ribosomal subunit.</text>
</comment>
<keyword evidence="6" id="KW-0694">RNA-binding</keyword>
<organism evidence="8 9">
    <name type="scientific">Candidatus Bilamarchaeum dharawalense</name>
    <dbReference type="NCBI Taxonomy" id="2885759"/>
    <lineage>
        <taxon>Archaea</taxon>
        <taxon>Candidatus Micrarchaeota</taxon>
        <taxon>Candidatus Micrarchaeia</taxon>
        <taxon>Candidatus Anstonellales</taxon>
        <taxon>Candidatus Bilamarchaeaceae</taxon>
        <taxon>Candidatus Bilamarchaeum</taxon>
    </lineage>
</organism>
<evidence type="ECO:0000256" key="1">
    <source>
        <dbReference type="ARBA" id="ARBA00009451"/>
    </source>
</evidence>
<dbReference type="InterPro" id="IPR036394">
    <property type="entry name" value="Ribosomal_uL22_sf"/>
</dbReference>
<proteinExistence type="inferred from homology"/>
<keyword evidence="6" id="KW-0699">rRNA-binding</keyword>